<keyword evidence="6" id="KW-0067">ATP-binding</keyword>
<dbReference type="GO" id="GO:0005524">
    <property type="term" value="F:ATP binding"/>
    <property type="evidence" value="ECO:0007669"/>
    <property type="project" value="UniProtKB-KW"/>
</dbReference>
<dbReference type="OrthoDB" id="9810880at2"/>
<protein>
    <recommendedName>
        <fullName evidence="2">hydroxymethylpyrimidine kinase</fullName>
        <ecNumber evidence="2">2.7.1.49</ecNumber>
    </recommendedName>
</protein>
<dbReference type="InterPro" id="IPR029056">
    <property type="entry name" value="Ribokinase-like"/>
</dbReference>
<dbReference type="FunFam" id="3.40.1190.20:FF:000003">
    <property type="entry name" value="Phosphomethylpyrimidine kinase ThiD"/>
    <property type="match status" value="1"/>
</dbReference>
<dbReference type="PANTHER" id="PTHR20858:SF17">
    <property type="entry name" value="HYDROXYMETHYLPYRIMIDINE_PHOSPHOMETHYLPYRIMIDINE KINASE THI20-RELATED"/>
    <property type="match status" value="1"/>
</dbReference>
<dbReference type="Pfam" id="PF08543">
    <property type="entry name" value="Phos_pyr_kin"/>
    <property type="match status" value="1"/>
</dbReference>
<keyword evidence="4" id="KW-0547">Nucleotide-binding</keyword>
<comment type="caution">
    <text evidence="8">The sequence shown here is derived from an EMBL/GenBank/DDBJ whole genome shotgun (WGS) entry which is preliminary data.</text>
</comment>
<dbReference type="NCBIfam" id="TIGR00097">
    <property type="entry name" value="HMP-P_kinase"/>
    <property type="match status" value="1"/>
</dbReference>
<evidence type="ECO:0000256" key="6">
    <source>
        <dbReference type="ARBA" id="ARBA00022840"/>
    </source>
</evidence>
<dbReference type="GO" id="GO:0008902">
    <property type="term" value="F:hydroxymethylpyrimidine kinase activity"/>
    <property type="evidence" value="ECO:0007669"/>
    <property type="project" value="UniProtKB-EC"/>
</dbReference>
<evidence type="ECO:0000256" key="2">
    <source>
        <dbReference type="ARBA" id="ARBA00012135"/>
    </source>
</evidence>
<evidence type="ECO:0000256" key="4">
    <source>
        <dbReference type="ARBA" id="ARBA00022741"/>
    </source>
</evidence>
<evidence type="ECO:0000259" key="7">
    <source>
        <dbReference type="Pfam" id="PF08543"/>
    </source>
</evidence>
<dbReference type="AlphaFoldDB" id="A0A5R8K9J1"/>
<dbReference type="InterPro" id="IPR013749">
    <property type="entry name" value="PM/HMP-P_kinase-1"/>
</dbReference>
<dbReference type="GO" id="GO:0008972">
    <property type="term" value="F:phosphomethylpyrimidine kinase activity"/>
    <property type="evidence" value="ECO:0007669"/>
    <property type="project" value="InterPro"/>
</dbReference>
<evidence type="ECO:0000256" key="1">
    <source>
        <dbReference type="ARBA" id="ARBA00004948"/>
    </source>
</evidence>
<keyword evidence="3 8" id="KW-0808">Transferase</keyword>
<dbReference type="EMBL" id="VAUV01000017">
    <property type="protein sequence ID" value="TLD69002.1"/>
    <property type="molecule type" value="Genomic_DNA"/>
</dbReference>
<evidence type="ECO:0000256" key="3">
    <source>
        <dbReference type="ARBA" id="ARBA00022679"/>
    </source>
</evidence>
<comment type="pathway">
    <text evidence="1">Cofactor biosynthesis; thiamine diphosphate biosynthesis.</text>
</comment>
<dbReference type="Proteomes" id="UP000306196">
    <property type="component" value="Unassembled WGS sequence"/>
</dbReference>
<evidence type="ECO:0000256" key="5">
    <source>
        <dbReference type="ARBA" id="ARBA00022777"/>
    </source>
</evidence>
<dbReference type="GO" id="GO:0005829">
    <property type="term" value="C:cytosol"/>
    <property type="evidence" value="ECO:0007669"/>
    <property type="project" value="TreeGrafter"/>
</dbReference>
<dbReference type="EC" id="2.7.1.49" evidence="2"/>
<proteinExistence type="predicted"/>
<dbReference type="PANTHER" id="PTHR20858">
    <property type="entry name" value="PHOSPHOMETHYLPYRIMIDINE KINASE"/>
    <property type="match status" value="1"/>
</dbReference>
<keyword evidence="9" id="KW-1185">Reference proteome</keyword>
<accession>A0A5R8K9J1</accession>
<feature type="domain" description="Pyridoxamine kinase/Phosphomethylpyrimidine kinase" evidence="7">
    <location>
        <begin position="18"/>
        <end position="260"/>
    </location>
</feature>
<sequence>MTMNRLSPPVVLTMAGSDCSAGAGIQADLKTFTTLGCFGLTALTSVVAETSTLVERVQLLDAAMVEDQVRVLMEGFPLAAAKTGMLGGRSQIAAVVKVWSTLGRGIPLVVDPVMVATSGASLLEADAVDEMTGKLFPLATVLTPNLDEAAALVGRRIESRDEMVLGAEVLVERYGCAVLMKGGHLQGSQVPDLLLEKKQGRLIWFEGERIEGVNTHGTGCTYSAAIAAGLGHGKSLEEAVREGKAFVTQAIAEHFRWGQVQALNHTIRDR</sequence>
<reference evidence="8 9" key="1">
    <citation type="submission" date="2019-05" db="EMBL/GenBank/DDBJ databases">
        <title>Verrucobacter flavum gen. nov., sp. nov. a new member of the family Verrucomicrobiaceae.</title>
        <authorList>
            <person name="Szuroczki S."/>
            <person name="Abbaszade G."/>
            <person name="Szabo A."/>
            <person name="Felfoldi T."/>
            <person name="Schumann P."/>
            <person name="Boka K."/>
            <person name="Keki Z."/>
            <person name="Toumi M."/>
            <person name="Toth E."/>
        </authorList>
    </citation>
    <scope>NUCLEOTIDE SEQUENCE [LARGE SCALE GENOMIC DNA]</scope>
    <source>
        <strain evidence="8 9">MG-N-17</strain>
    </source>
</reference>
<dbReference type="Gene3D" id="3.40.1190.20">
    <property type="match status" value="1"/>
</dbReference>
<evidence type="ECO:0000313" key="8">
    <source>
        <dbReference type="EMBL" id="TLD69002.1"/>
    </source>
</evidence>
<dbReference type="InterPro" id="IPR004399">
    <property type="entry name" value="HMP/HMP-P_kinase_dom"/>
</dbReference>
<evidence type="ECO:0000313" key="9">
    <source>
        <dbReference type="Proteomes" id="UP000306196"/>
    </source>
</evidence>
<gene>
    <name evidence="8" type="primary">thiD</name>
    <name evidence="8" type="ORF">FEM03_20295</name>
</gene>
<name>A0A5R8K9J1_9BACT</name>
<dbReference type="GO" id="GO:0009228">
    <property type="term" value="P:thiamine biosynthetic process"/>
    <property type="evidence" value="ECO:0007669"/>
    <property type="project" value="InterPro"/>
</dbReference>
<keyword evidence="5 8" id="KW-0418">Kinase</keyword>
<dbReference type="SUPFAM" id="SSF53613">
    <property type="entry name" value="Ribokinase-like"/>
    <property type="match status" value="1"/>
</dbReference>
<dbReference type="CDD" id="cd01169">
    <property type="entry name" value="HMPP_kinase"/>
    <property type="match status" value="1"/>
</dbReference>
<organism evidence="8 9">
    <name type="scientific">Phragmitibacter flavus</name>
    <dbReference type="NCBI Taxonomy" id="2576071"/>
    <lineage>
        <taxon>Bacteria</taxon>
        <taxon>Pseudomonadati</taxon>
        <taxon>Verrucomicrobiota</taxon>
        <taxon>Verrucomicrobiia</taxon>
        <taxon>Verrucomicrobiales</taxon>
        <taxon>Verrucomicrobiaceae</taxon>
        <taxon>Phragmitibacter</taxon>
    </lineage>
</organism>